<dbReference type="GO" id="GO:0015074">
    <property type="term" value="P:DNA integration"/>
    <property type="evidence" value="ECO:0007669"/>
    <property type="project" value="InterPro"/>
</dbReference>
<dbReference type="InterPro" id="IPR011993">
    <property type="entry name" value="PH-like_dom_sf"/>
</dbReference>
<evidence type="ECO:0000313" key="5">
    <source>
        <dbReference type="EMBL" id="PFX17864.1"/>
    </source>
</evidence>
<evidence type="ECO:0000259" key="2">
    <source>
        <dbReference type="PROSITE" id="PS01179"/>
    </source>
</evidence>
<feature type="domain" description="Integrase catalytic" evidence="4">
    <location>
        <begin position="480"/>
        <end position="633"/>
    </location>
</feature>
<dbReference type="PROSITE" id="PS01179">
    <property type="entry name" value="PID"/>
    <property type="match status" value="1"/>
</dbReference>
<dbReference type="InterPro" id="IPR006020">
    <property type="entry name" value="PTB/PI_dom"/>
</dbReference>
<gene>
    <name evidence="5" type="primary">K02A2.6</name>
    <name evidence="5" type="ORF">AWC38_SpisGene17809</name>
</gene>
<accession>A0A2B4RHK6</accession>
<evidence type="ECO:0000259" key="3">
    <source>
        <dbReference type="PROSITE" id="PS50802"/>
    </source>
</evidence>
<name>A0A2B4RHK6_STYPI</name>
<dbReference type="PROSITE" id="PS50994">
    <property type="entry name" value="INTEGRASE"/>
    <property type="match status" value="1"/>
</dbReference>
<dbReference type="EMBL" id="LSMT01000445">
    <property type="protein sequence ID" value="PFX17864.1"/>
    <property type="molecule type" value="Genomic_DNA"/>
</dbReference>
<dbReference type="FunFam" id="3.30.420.10:FF:000063">
    <property type="entry name" value="Retrovirus-related Pol polyprotein from transposon 297-like Protein"/>
    <property type="match status" value="1"/>
</dbReference>
<feature type="domain" description="PID" evidence="2">
    <location>
        <begin position="135"/>
        <end position="224"/>
    </location>
</feature>
<dbReference type="Pfam" id="PF17919">
    <property type="entry name" value="RT_RNaseH_2"/>
    <property type="match status" value="1"/>
</dbReference>
<dbReference type="SMART" id="SM00462">
    <property type="entry name" value="PTB"/>
    <property type="match status" value="1"/>
</dbReference>
<dbReference type="PROSITE" id="PS50802">
    <property type="entry name" value="OTU"/>
    <property type="match status" value="1"/>
</dbReference>
<dbReference type="InterPro" id="IPR012337">
    <property type="entry name" value="RNaseH-like_sf"/>
</dbReference>
<dbReference type="SUPFAM" id="SSF56672">
    <property type="entry name" value="DNA/RNA polymerases"/>
    <property type="match status" value="1"/>
</dbReference>
<comment type="caution">
    <text evidence="5">The sequence shown here is derived from an EMBL/GenBank/DDBJ whole genome shotgun (WGS) entry which is preliminary data.</text>
</comment>
<dbReference type="PANTHER" id="PTHR37984">
    <property type="entry name" value="PROTEIN CBG26694"/>
    <property type="match status" value="1"/>
</dbReference>
<reference evidence="6" key="1">
    <citation type="journal article" date="2017" name="bioRxiv">
        <title>Comparative analysis of the genomes of Stylophora pistillata and Acropora digitifera provides evidence for extensive differences between species of corals.</title>
        <authorList>
            <person name="Voolstra C.R."/>
            <person name="Li Y."/>
            <person name="Liew Y.J."/>
            <person name="Baumgarten S."/>
            <person name="Zoccola D."/>
            <person name="Flot J.-F."/>
            <person name="Tambutte S."/>
            <person name="Allemand D."/>
            <person name="Aranda M."/>
        </authorList>
    </citation>
    <scope>NUCLEOTIDE SEQUENCE [LARGE SCALE GENOMIC DNA]</scope>
</reference>
<dbReference type="Gene3D" id="2.30.29.30">
    <property type="entry name" value="Pleckstrin-homology domain (PH domain)/Phosphotyrosine-binding domain (PTB)"/>
    <property type="match status" value="1"/>
</dbReference>
<dbReference type="InterPro" id="IPR003323">
    <property type="entry name" value="OTU_dom"/>
</dbReference>
<dbReference type="InterPro" id="IPR041577">
    <property type="entry name" value="RT_RNaseH_2"/>
</dbReference>
<evidence type="ECO:0000256" key="1">
    <source>
        <dbReference type="SAM" id="MobiDB-lite"/>
    </source>
</evidence>
<protein>
    <submittedName>
        <fullName evidence="5">Uncharacterized protein K02A2.6</fullName>
    </submittedName>
</protein>
<evidence type="ECO:0000313" key="6">
    <source>
        <dbReference type="Proteomes" id="UP000225706"/>
    </source>
</evidence>
<feature type="domain" description="OTU" evidence="3">
    <location>
        <begin position="280"/>
        <end position="437"/>
    </location>
</feature>
<proteinExistence type="predicted"/>
<dbReference type="AlphaFoldDB" id="A0A2B4RHK6"/>
<dbReference type="InterPro" id="IPR050951">
    <property type="entry name" value="Retrovirus_Pol_polyprotein"/>
</dbReference>
<feature type="region of interest" description="Disordered" evidence="1">
    <location>
        <begin position="45"/>
        <end position="65"/>
    </location>
</feature>
<dbReference type="SUPFAM" id="SSF53098">
    <property type="entry name" value="Ribonuclease H-like"/>
    <property type="match status" value="1"/>
</dbReference>
<dbReference type="SUPFAM" id="SSF50729">
    <property type="entry name" value="PH domain-like"/>
    <property type="match status" value="1"/>
</dbReference>
<dbReference type="Gene3D" id="1.10.340.70">
    <property type="match status" value="1"/>
</dbReference>
<dbReference type="OrthoDB" id="10068564at2759"/>
<sequence length="756" mass="86258">MDEKIGMANGRRNEFQRFVCRKDHAIFVTVDNFLPLNCIDEKPSEALKNEPSRKQGPKKEVEEQIDDDGRCARSLLSHADDQADGTSISRTWEVLIFMTRHLEEKEPNLIASQDERAELHVQLLYKVQAKKKREHKQKVALFVSLAGVRIVDENTQKVQYVHPVKIISYVTLDHHESKIFGYVCSQPNCPTGYQFYALKSEENAQVIVDAMVELFQVSFSRRQDHARSTKEPVPHSSHHVLNGSVEFIAQLQQMKPDASKVNDKRDLKLELKKIASDKGFRIVDNEGSGNCMFYALSDQLEIAMRIKIEHDELRQILVQYLRENPKLDVPFHCGPEQKTAFKTLKQSMADAEALAYCYKGAPTKIIADASPVGLGAVLVQNQNEAWVPIFYASPSLTECERKYSQIEKEALALVWACERSQAISLAHEGHLGIVDTKQNLRRKVWWLRMEKAAEKFCKSCHGCQLVSRSDPPEPLRSTTLPEGPWHDLAIDLLGPLPSGHSILVVVDYYSRYYQYTIMTSTVTEKVIDNLEEIFSRYGLPLAIKSDNGPQFCSEEFREYCKQNGIVHIKTTPKWPQANEEVERQNASLMKRIRIAQAEGLDWVKELRRYVTKYRGIDHTTTSKSPAKLLFNRKMRGKLPELHADYHLDLEIRDKDAELNGTNLFHFVHGHQSWADYLTYMEQDGAWGDHVILCAATNCYETCIRVVSSLNAAHDVILRPQCPVDKSSTLVLGHIHEVHYVSLHSTQGIILDITPSK</sequence>
<dbReference type="Pfam" id="PF00640">
    <property type="entry name" value="PID"/>
    <property type="match status" value="1"/>
</dbReference>
<dbReference type="Gene3D" id="3.30.420.10">
    <property type="entry name" value="Ribonuclease H-like superfamily/Ribonuclease H"/>
    <property type="match status" value="1"/>
</dbReference>
<dbReference type="InterPro" id="IPR036397">
    <property type="entry name" value="RNaseH_sf"/>
</dbReference>
<dbReference type="InterPro" id="IPR001584">
    <property type="entry name" value="Integrase_cat-core"/>
</dbReference>
<dbReference type="InterPro" id="IPR043502">
    <property type="entry name" value="DNA/RNA_pol_sf"/>
</dbReference>
<dbReference type="GO" id="GO:0003676">
    <property type="term" value="F:nucleic acid binding"/>
    <property type="evidence" value="ECO:0007669"/>
    <property type="project" value="InterPro"/>
</dbReference>
<dbReference type="Proteomes" id="UP000225706">
    <property type="component" value="Unassembled WGS sequence"/>
</dbReference>
<evidence type="ECO:0000259" key="4">
    <source>
        <dbReference type="PROSITE" id="PS50994"/>
    </source>
</evidence>
<dbReference type="PANTHER" id="PTHR37984:SF11">
    <property type="entry name" value="INTEGRASE CATALYTIC DOMAIN-CONTAINING PROTEIN"/>
    <property type="match status" value="1"/>
</dbReference>
<dbReference type="Pfam" id="PF00665">
    <property type="entry name" value="rve"/>
    <property type="match status" value="1"/>
</dbReference>
<dbReference type="STRING" id="50429.A0A2B4RHK6"/>
<dbReference type="CDD" id="cd22758">
    <property type="entry name" value="OTU_232R-like"/>
    <property type="match status" value="2"/>
</dbReference>
<dbReference type="Gene3D" id="3.90.70.80">
    <property type="match status" value="2"/>
</dbReference>
<organism evidence="5 6">
    <name type="scientific">Stylophora pistillata</name>
    <name type="common">Smooth cauliflower coral</name>
    <dbReference type="NCBI Taxonomy" id="50429"/>
    <lineage>
        <taxon>Eukaryota</taxon>
        <taxon>Metazoa</taxon>
        <taxon>Cnidaria</taxon>
        <taxon>Anthozoa</taxon>
        <taxon>Hexacorallia</taxon>
        <taxon>Scleractinia</taxon>
        <taxon>Astrocoeniina</taxon>
        <taxon>Pocilloporidae</taxon>
        <taxon>Stylophora</taxon>
    </lineage>
</organism>
<keyword evidence="6" id="KW-1185">Reference proteome</keyword>